<reference evidence="1" key="1">
    <citation type="submission" date="2021-02" db="EMBL/GenBank/DDBJ databases">
        <authorList>
            <consortium name="DOE Joint Genome Institute"/>
            <person name="Ahrendt S."/>
            <person name="Looney B.P."/>
            <person name="Miyauchi S."/>
            <person name="Morin E."/>
            <person name="Drula E."/>
            <person name="Courty P.E."/>
            <person name="Chicoki N."/>
            <person name="Fauchery L."/>
            <person name="Kohler A."/>
            <person name="Kuo A."/>
            <person name="Labutti K."/>
            <person name="Pangilinan J."/>
            <person name="Lipzen A."/>
            <person name="Riley R."/>
            <person name="Andreopoulos W."/>
            <person name="He G."/>
            <person name="Johnson J."/>
            <person name="Barry K.W."/>
            <person name="Grigoriev I.V."/>
            <person name="Nagy L."/>
            <person name="Hibbett D."/>
            <person name="Henrissat B."/>
            <person name="Matheny P.B."/>
            <person name="Labbe J."/>
            <person name="Martin F."/>
        </authorList>
    </citation>
    <scope>NUCLEOTIDE SEQUENCE</scope>
    <source>
        <strain evidence="1">EC-137</strain>
    </source>
</reference>
<evidence type="ECO:0000313" key="2">
    <source>
        <dbReference type="Proteomes" id="UP000814128"/>
    </source>
</evidence>
<comment type="caution">
    <text evidence="1">The sequence shown here is derived from an EMBL/GenBank/DDBJ whole genome shotgun (WGS) entry which is preliminary data.</text>
</comment>
<protein>
    <submittedName>
        <fullName evidence="1">Uncharacterized protein</fullName>
    </submittedName>
</protein>
<evidence type="ECO:0000313" key="1">
    <source>
        <dbReference type="EMBL" id="KAI0027695.1"/>
    </source>
</evidence>
<sequence>MSQRGSKAKAAAAQKADQSKPEDEALQKKKGASTANDRLKERREEEDRLDKEREKALICIVRVDIDDEAKPVTIQKNRVNTRGLIASHIRNLMASMEGGQVLDTKYPLRVMAMKTAIDLDLEELPKKLQRATDSAPLVKWDAKVCQEHPPSILAGGHRRQAALNLIRREAVRLSGEEISAEDQGRLEAWIENYKVWHAEIYDEEMLMGNVALREFIAANPRDPQAFEQPDEGMRGLLKLLRVRVCHELDAGRAQYGAMHKVAWDSSEVQNRPALKELLKSRWTIEWALELAVTSPTLVDTALTHPNQMKDAFWRRHGRLLVELFRAEMSCVRRIFAISQDEWTVADVFAAYIAMKAEESEEAEWEKEFESWKRANNVQQRKNETTEERKARREKEGKYKAEHPRPDRTQGAEKWETITKGYRNDPPPKEFLPIMEDGQVEEILSEAFTETFGMSSSASTRRNDLEAFQYGTWQLEERGGEGGIKPALLVYFDNVREGIAQVWGTDDKPKKIKGFKPEEVEAAYQSMTCRLAIWACDCVEQGSFMGLACHSMLEYWTNLLDEIPHAMSQAIVMMEPGVLIDKLHRRDGWRDFSNGLYEWANTKRELSDKGTRSRRTTDDIFRRISLFLMRSRYPHLLLLEHRILTVGGPFLDAYDSKSGLADFMEYVNEYDPNDLVCRVMGWSVCDPAAMAKGETIAAEVDLYLRSWADVFAEAGKAARSKAKTDKTAEGGNARAIAAAQSQKPITEEHKDDYPAAHVALATSLPIGASGDAAQSAERRAKAFAFEAWRSIIWSRRVYASPDAQAFRSDLESMLRVVFGDESFQLWERDLHARWDLGAIEDLGGISPFDFKDSYHVLIQRVEEAARTAHSQSSLAQLYSSIVSHDLMYVTGHKPSASQGTLKIAATDERTMSEVAARIFSRGKRVEEPRYIECIDAADNLINLLRINSHVKDYRQVTLTRSVAVDCDTLPPLTLPRPRTTAVFDPEITNSSEEATVELGHLSSLLRAQYARSRALSHLKSRITDLESELKVVEASVKEGETDADAFLPELKRSTMFAKKAKRALTERDYSSELLECLKYSLRVLLALDKHLGQGGEIARTIRSALKQSERKGRPDVSSADVELSSTRQRREGSTQRSSDAEGEPSSDAGETYSATRLAARKGKQRVIESEDDGDIAGDEQDDDGGEEARSEEADKPGKEDSDTEMRDEGSSHNMGSWRHTEDVSDDEGHTTSQSKIRRKRVIIQSDDSDYDHPANDSMRISPIDPLGDDGAADTVEATAAVSTLELSGAIETPHSTQGPVEGSATPAVFSKTSVISPEAGDGAHLPNASPQLPPSLPDPLPTIDQQVTPVLPALQFAPPPAPTLSSPLSPPGDIDMAPPLPTPPPTSMSLDPSQLASISEPVARPATPPLRTRSDSAVSPEGQPPKKKRDTKKVTEGDVSPTSLDGVTAPPAASSKTRGNTKPKRGNSSRGRASGRNQGQPVAGPSSQIVVDPNAPTAIAARRMRTRSAEATAVTRSLRSSAIPESVARSISGSGDDDDLEKHFDDNNQVYS</sequence>
<organism evidence="1 2">
    <name type="scientific">Vararia minispora EC-137</name>
    <dbReference type="NCBI Taxonomy" id="1314806"/>
    <lineage>
        <taxon>Eukaryota</taxon>
        <taxon>Fungi</taxon>
        <taxon>Dikarya</taxon>
        <taxon>Basidiomycota</taxon>
        <taxon>Agaricomycotina</taxon>
        <taxon>Agaricomycetes</taxon>
        <taxon>Russulales</taxon>
        <taxon>Lachnocladiaceae</taxon>
        <taxon>Vararia</taxon>
    </lineage>
</organism>
<accession>A0ACB8Q7D6</accession>
<dbReference type="Proteomes" id="UP000814128">
    <property type="component" value="Unassembled WGS sequence"/>
</dbReference>
<dbReference type="EMBL" id="MU273855">
    <property type="protein sequence ID" value="KAI0027695.1"/>
    <property type="molecule type" value="Genomic_DNA"/>
</dbReference>
<keyword evidence="2" id="KW-1185">Reference proteome</keyword>
<proteinExistence type="predicted"/>
<gene>
    <name evidence="1" type="ORF">K488DRAFT_90556</name>
</gene>
<reference evidence="1" key="2">
    <citation type="journal article" date="2022" name="New Phytol.">
        <title>Evolutionary transition to the ectomycorrhizal habit in the genomes of a hyperdiverse lineage of mushroom-forming fungi.</title>
        <authorList>
            <person name="Looney B."/>
            <person name="Miyauchi S."/>
            <person name="Morin E."/>
            <person name="Drula E."/>
            <person name="Courty P.E."/>
            <person name="Kohler A."/>
            <person name="Kuo A."/>
            <person name="LaButti K."/>
            <person name="Pangilinan J."/>
            <person name="Lipzen A."/>
            <person name="Riley R."/>
            <person name="Andreopoulos W."/>
            <person name="He G."/>
            <person name="Johnson J."/>
            <person name="Nolan M."/>
            <person name="Tritt A."/>
            <person name="Barry K.W."/>
            <person name="Grigoriev I.V."/>
            <person name="Nagy L.G."/>
            <person name="Hibbett D."/>
            <person name="Henrissat B."/>
            <person name="Matheny P.B."/>
            <person name="Labbe J."/>
            <person name="Martin F.M."/>
        </authorList>
    </citation>
    <scope>NUCLEOTIDE SEQUENCE</scope>
    <source>
        <strain evidence="1">EC-137</strain>
    </source>
</reference>
<name>A0ACB8Q7D6_9AGAM</name>